<sequence>MSEGLTIDQLQNPAWEAIFDQQIFMPQDLMEINIQTPNELSVKEQVASRTGKIEQKDWKYFNQSNKQLKTLQKRYPYLY</sequence>
<protein>
    <submittedName>
        <fullName evidence="1">Uncharacterized protein</fullName>
    </submittedName>
</protein>
<name>A0ABY6HS08_9ARCH</name>
<evidence type="ECO:0000313" key="2">
    <source>
        <dbReference type="Proteomes" id="UP001208689"/>
    </source>
</evidence>
<dbReference type="Proteomes" id="UP001208689">
    <property type="component" value="Chromosome"/>
</dbReference>
<proteinExistence type="predicted"/>
<keyword evidence="2" id="KW-1185">Reference proteome</keyword>
<organism evidence="1 2">
    <name type="scientific">Candidatus Lokiarchaeum ossiferum</name>
    <dbReference type="NCBI Taxonomy" id="2951803"/>
    <lineage>
        <taxon>Archaea</taxon>
        <taxon>Promethearchaeati</taxon>
        <taxon>Promethearchaeota</taxon>
        <taxon>Promethearchaeia</taxon>
        <taxon>Promethearchaeales</taxon>
        <taxon>Promethearchaeaceae</taxon>
        <taxon>Candidatus Lokiarchaeum</taxon>
    </lineage>
</organism>
<accession>A0ABY6HS08</accession>
<reference evidence="1" key="1">
    <citation type="submission" date="2022-09" db="EMBL/GenBank/DDBJ databases">
        <title>Actin cytoskeleton and complex cell architecture in an #Asgard archaeon.</title>
        <authorList>
            <person name="Ponce Toledo R.I."/>
            <person name="Schleper C."/>
            <person name="Rodrigues Oliveira T."/>
            <person name="Wollweber F."/>
            <person name="Xu J."/>
            <person name="Rittmann S."/>
            <person name="Klingl A."/>
            <person name="Pilhofer M."/>
        </authorList>
    </citation>
    <scope>NUCLEOTIDE SEQUENCE</scope>
    <source>
        <strain evidence="1">B-35</strain>
    </source>
</reference>
<gene>
    <name evidence="1" type="ORF">NEF87_001539</name>
</gene>
<dbReference type="EMBL" id="CP104013">
    <property type="protein sequence ID" value="UYP45254.1"/>
    <property type="molecule type" value="Genomic_DNA"/>
</dbReference>
<evidence type="ECO:0000313" key="1">
    <source>
        <dbReference type="EMBL" id="UYP45254.1"/>
    </source>
</evidence>